<feature type="region of interest" description="Disordered" evidence="1">
    <location>
        <begin position="1"/>
        <end position="28"/>
    </location>
</feature>
<gene>
    <name evidence="2" type="ORF">MRATA1EN1_LOCUS5575</name>
</gene>
<evidence type="ECO:0000313" key="2">
    <source>
        <dbReference type="EMBL" id="CAI9156613.1"/>
    </source>
</evidence>
<evidence type="ECO:0000256" key="1">
    <source>
        <dbReference type="SAM" id="MobiDB-lite"/>
    </source>
</evidence>
<organism evidence="2 3">
    <name type="scientific">Rangifer tarandus platyrhynchus</name>
    <name type="common">Svalbard reindeer</name>
    <dbReference type="NCBI Taxonomy" id="3082113"/>
    <lineage>
        <taxon>Eukaryota</taxon>
        <taxon>Metazoa</taxon>
        <taxon>Chordata</taxon>
        <taxon>Craniata</taxon>
        <taxon>Vertebrata</taxon>
        <taxon>Euteleostomi</taxon>
        <taxon>Mammalia</taxon>
        <taxon>Eutheria</taxon>
        <taxon>Laurasiatheria</taxon>
        <taxon>Artiodactyla</taxon>
        <taxon>Ruminantia</taxon>
        <taxon>Pecora</taxon>
        <taxon>Cervidae</taxon>
        <taxon>Odocoileinae</taxon>
        <taxon>Rangifer</taxon>
    </lineage>
</organism>
<dbReference type="EMBL" id="OX459950">
    <property type="protein sequence ID" value="CAI9156613.1"/>
    <property type="molecule type" value="Genomic_DNA"/>
</dbReference>
<protein>
    <submittedName>
        <fullName evidence="2">Uncharacterized protein</fullName>
    </submittedName>
</protein>
<sequence>MPSLACAGEAQRGAREERGAGAGGRSGRVGPLLISERGHFCKKNGFQCALKECCVSLFEALPPPQCQKRRPPPAVEPVQRRGGIPAHRGRGPENTGWDVWMVEGCVWLRMAQSLAFVPGKAKSAWGQAVWTACRHRGRLCVKVTAVGASGAGGAALAPASLRPGSSCALEDTPLSALSAAAACYRPAASGLRGEALSPVAMKIDIEHGRGTSQADSN</sequence>
<dbReference type="Proteomes" id="UP001176941">
    <property type="component" value="Chromosome 14"/>
</dbReference>
<accession>A0ABN8Y550</accession>
<name>A0ABN8Y550_RANTA</name>
<keyword evidence="3" id="KW-1185">Reference proteome</keyword>
<reference evidence="2" key="1">
    <citation type="submission" date="2023-04" db="EMBL/GenBank/DDBJ databases">
        <authorList>
            <consortium name="ELIXIR-Norway"/>
        </authorList>
    </citation>
    <scope>NUCLEOTIDE SEQUENCE [LARGE SCALE GENOMIC DNA]</scope>
</reference>
<feature type="region of interest" description="Disordered" evidence="1">
    <location>
        <begin position="66"/>
        <end position="91"/>
    </location>
</feature>
<proteinExistence type="predicted"/>
<evidence type="ECO:0000313" key="3">
    <source>
        <dbReference type="Proteomes" id="UP001176941"/>
    </source>
</evidence>